<evidence type="ECO:0000256" key="1">
    <source>
        <dbReference type="SAM" id="MobiDB-lite"/>
    </source>
</evidence>
<reference evidence="2" key="1">
    <citation type="submission" date="2022-06" db="EMBL/GenBank/DDBJ databases">
        <title>Diverse halophilic archaea isolated from saline environments.</title>
        <authorList>
            <person name="Cui H.-L."/>
        </authorList>
    </citation>
    <scope>NUCLEOTIDE SEQUENCE</scope>
    <source>
        <strain evidence="2">WLHS1</strain>
        <plasmid evidence="2">unnamed3</plasmid>
    </source>
</reference>
<evidence type="ECO:0000313" key="3">
    <source>
        <dbReference type="Proteomes" id="UP001056855"/>
    </source>
</evidence>
<keyword evidence="2" id="KW-0614">Plasmid</keyword>
<organism evidence="2 3">
    <name type="scientific">Natronosalvus rutilus</name>
    <dbReference type="NCBI Taxonomy" id="2953753"/>
    <lineage>
        <taxon>Archaea</taxon>
        <taxon>Methanobacteriati</taxon>
        <taxon>Methanobacteriota</taxon>
        <taxon>Stenosarchaea group</taxon>
        <taxon>Halobacteria</taxon>
        <taxon>Halobacteriales</taxon>
        <taxon>Natrialbaceae</taxon>
        <taxon>Natronosalvus</taxon>
    </lineage>
</organism>
<dbReference type="EMBL" id="CP100358">
    <property type="protein sequence ID" value="UTF55996.1"/>
    <property type="molecule type" value="Genomic_DNA"/>
</dbReference>
<dbReference type="KEGG" id="sawl:NGM29_20630"/>
<protein>
    <submittedName>
        <fullName evidence="2">Uncharacterized protein</fullName>
    </submittedName>
</protein>
<sequence length="228" mass="24731">MSEETVADAWYSFMKEKWSKLRGDPDQKGEAYDQCVRQVMEDGHGEQSAHAICTASVKAELDESERDQAIEIAKSLAGEDEPVGDSFASLLEFAGYEVGGEEDEGEGEGEGADQKEEGDGYGVDVFQVIANPDDETEYNGDVLGIGVDFPEHDVYVDWRREAFPEPLEDPHVSIYGSIEDLQQATGNVIEPIEAHRLPVDGDAGADVDEEGRGEGDGEGDHEGADDAE</sequence>
<feature type="compositionally biased region" description="Basic and acidic residues" evidence="1">
    <location>
        <begin position="210"/>
        <end position="228"/>
    </location>
</feature>
<dbReference type="Proteomes" id="UP001056855">
    <property type="component" value="Plasmid unnamed3"/>
</dbReference>
<dbReference type="RefSeq" id="WP_254161574.1">
    <property type="nucleotide sequence ID" value="NZ_CP100358.1"/>
</dbReference>
<evidence type="ECO:0000313" key="2">
    <source>
        <dbReference type="EMBL" id="UTF55996.1"/>
    </source>
</evidence>
<name>A0A9E7NEH1_9EURY</name>
<dbReference type="GeneID" id="73292506"/>
<feature type="region of interest" description="Disordered" evidence="1">
    <location>
        <begin position="195"/>
        <end position="228"/>
    </location>
</feature>
<geneLocation type="plasmid" evidence="2 3">
    <name>unnamed3</name>
</geneLocation>
<feature type="compositionally biased region" description="Acidic residues" evidence="1">
    <location>
        <begin position="99"/>
        <end position="111"/>
    </location>
</feature>
<dbReference type="AlphaFoldDB" id="A0A9E7NEH1"/>
<accession>A0A9E7NEH1</accession>
<feature type="region of interest" description="Disordered" evidence="1">
    <location>
        <begin position="96"/>
        <end position="121"/>
    </location>
</feature>
<keyword evidence="3" id="KW-1185">Reference proteome</keyword>
<proteinExistence type="predicted"/>
<gene>
    <name evidence="2" type="ORF">NGM29_20630</name>
</gene>